<keyword evidence="3" id="KW-0272">Extracellular matrix</keyword>
<dbReference type="GO" id="GO:0035805">
    <property type="term" value="C:egg coat"/>
    <property type="evidence" value="ECO:0007669"/>
    <property type="project" value="UniProtKB-SubCell"/>
</dbReference>
<keyword evidence="8" id="KW-1015">Disulfide bond</keyword>
<dbReference type="InterPro" id="IPR055355">
    <property type="entry name" value="ZP-C"/>
</dbReference>
<evidence type="ECO:0000256" key="5">
    <source>
        <dbReference type="ARBA" id="ARBA00022692"/>
    </source>
</evidence>
<evidence type="ECO:0000256" key="3">
    <source>
        <dbReference type="ARBA" id="ARBA00022530"/>
    </source>
</evidence>
<keyword evidence="13" id="KW-1185">Reference proteome</keyword>
<evidence type="ECO:0000256" key="9">
    <source>
        <dbReference type="ARBA" id="ARBA00023279"/>
    </source>
</evidence>
<dbReference type="PANTHER" id="PTHR23343:SF117">
    <property type="entry name" value="ZONA PELLUCIDA SPERM-BINDING PROTEIN 4-LIKE ISOFORM X1"/>
    <property type="match status" value="1"/>
</dbReference>
<reference evidence="12" key="2">
    <citation type="submission" date="2025-09" db="UniProtKB">
        <authorList>
            <consortium name="Ensembl"/>
        </authorList>
    </citation>
    <scope>IDENTIFICATION</scope>
</reference>
<dbReference type="GO" id="GO:0035804">
    <property type="term" value="F:structural constituent of egg coat"/>
    <property type="evidence" value="ECO:0007669"/>
    <property type="project" value="TreeGrafter"/>
</dbReference>
<evidence type="ECO:0000256" key="6">
    <source>
        <dbReference type="ARBA" id="ARBA00022989"/>
    </source>
</evidence>
<dbReference type="Gene3D" id="2.60.40.4100">
    <property type="entry name" value="Zona pellucida, ZP-C domain"/>
    <property type="match status" value="1"/>
</dbReference>
<evidence type="ECO:0000259" key="11">
    <source>
        <dbReference type="PROSITE" id="PS51034"/>
    </source>
</evidence>
<dbReference type="Proteomes" id="UP000694383">
    <property type="component" value="Unplaced"/>
</dbReference>
<keyword evidence="9" id="KW-0278">Fertilization</keyword>
<evidence type="ECO:0000256" key="10">
    <source>
        <dbReference type="ARBA" id="ARBA00024183"/>
    </source>
</evidence>
<evidence type="ECO:0000256" key="8">
    <source>
        <dbReference type="ARBA" id="ARBA00023157"/>
    </source>
</evidence>
<keyword evidence="3" id="KW-0964">Secreted</keyword>
<comment type="subcellular location">
    <subcellularLocation>
        <location evidence="1">Cell membrane</location>
        <topology evidence="1">Single-pass type I membrane protein</topology>
    </subcellularLocation>
    <subcellularLocation>
        <location evidence="10">Zona pellucida</location>
    </subcellularLocation>
</comment>
<protein>
    <recommendedName>
        <fullName evidence="11">ZP domain-containing protein</fullName>
    </recommendedName>
</protein>
<feature type="domain" description="ZP" evidence="11">
    <location>
        <begin position="1"/>
        <end position="174"/>
    </location>
</feature>
<proteinExistence type="predicted"/>
<dbReference type="InterPro" id="IPR051148">
    <property type="entry name" value="Zona_Pellucida_Domain_gp"/>
</dbReference>
<accession>A0A8C7XTE5</accession>
<evidence type="ECO:0000313" key="13">
    <source>
        <dbReference type="Proteomes" id="UP000694383"/>
    </source>
</evidence>
<evidence type="ECO:0000256" key="7">
    <source>
        <dbReference type="ARBA" id="ARBA00023136"/>
    </source>
</evidence>
<keyword evidence="5" id="KW-0812">Transmembrane</keyword>
<dbReference type="GeneTree" id="ENSGT01000000214705"/>
<keyword evidence="2" id="KW-1003">Cell membrane</keyword>
<keyword evidence="4" id="KW-0165">Cleavage on pair of basic residues</keyword>
<dbReference type="GO" id="GO:0060468">
    <property type="term" value="P:prevention of polyspermy"/>
    <property type="evidence" value="ECO:0007669"/>
    <property type="project" value="TreeGrafter"/>
</dbReference>
<dbReference type="GO" id="GO:0032190">
    <property type="term" value="F:acrosin binding"/>
    <property type="evidence" value="ECO:0007669"/>
    <property type="project" value="TreeGrafter"/>
</dbReference>
<dbReference type="AlphaFoldDB" id="A0A8C7XTE5"/>
<dbReference type="PROSITE" id="PS51034">
    <property type="entry name" value="ZP_2"/>
    <property type="match status" value="1"/>
</dbReference>
<organism evidence="12 13">
    <name type="scientific">Oryzias sinensis</name>
    <name type="common">Chinese medaka</name>
    <dbReference type="NCBI Taxonomy" id="183150"/>
    <lineage>
        <taxon>Eukaryota</taxon>
        <taxon>Metazoa</taxon>
        <taxon>Chordata</taxon>
        <taxon>Craniata</taxon>
        <taxon>Vertebrata</taxon>
        <taxon>Euteleostomi</taxon>
        <taxon>Actinopterygii</taxon>
        <taxon>Neopterygii</taxon>
        <taxon>Teleostei</taxon>
        <taxon>Neoteleostei</taxon>
        <taxon>Acanthomorphata</taxon>
        <taxon>Ovalentaria</taxon>
        <taxon>Atherinomorphae</taxon>
        <taxon>Beloniformes</taxon>
        <taxon>Adrianichthyidae</taxon>
        <taxon>Oryziinae</taxon>
        <taxon>Oryzias</taxon>
    </lineage>
</organism>
<dbReference type="InterPro" id="IPR001507">
    <property type="entry name" value="ZP_dom"/>
</dbReference>
<evidence type="ECO:0000313" key="12">
    <source>
        <dbReference type="Ensembl" id="ENSOSIP00000017242.1"/>
    </source>
</evidence>
<reference evidence="12" key="1">
    <citation type="submission" date="2025-08" db="UniProtKB">
        <authorList>
            <consortium name="Ensembl"/>
        </authorList>
    </citation>
    <scope>IDENTIFICATION</scope>
</reference>
<evidence type="ECO:0000256" key="4">
    <source>
        <dbReference type="ARBA" id="ARBA00022685"/>
    </source>
</evidence>
<keyword evidence="6" id="KW-1133">Transmembrane helix</keyword>
<evidence type="ECO:0000256" key="2">
    <source>
        <dbReference type="ARBA" id="ARBA00022475"/>
    </source>
</evidence>
<dbReference type="GO" id="GO:0007339">
    <property type="term" value="P:binding of sperm to zona pellucida"/>
    <property type="evidence" value="ECO:0007669"/>
    <property type="project" value="TreeGrafter"/>
</dbReference>
<dbReference type="Ensembl" id="ENSOSIT00000018217.1">
    <property type="protein sequence ID" value="ENSOSIP00000017242.1"/>
    <property type="gene ID" value="ENSOSIG00000009446.1"/>
</dbReference>
<keyword evidence="7" id="KW-0472">Membrane</keyword>
<evidence type="ECO:0000256" key="1">
    <source>
        <dbReference type="ARBA" id="ARBA00004251"/>
    </source>
</evidence>
<dbReference type="Pfam" id="PF00100">
    <property type="entry name" value="Zona_pellucida"/>
    <property type="match status" value="1"/>
</dbReference>
<dbReference type="InterPro" id="IPR042235">
    <property type="entry name" value="ZP-C_dom"/>
</dbReference>
<sequence>MTVGCSSSPYTPGEVRFHLVDEPPVQTPPAPVTVLLRLATDESFTSFHPEARLPLSLVLSKPVYAELSLLDPSKPGMLLLVHSCLAYTLAPYLSWMLLYDGCPKQGISQLLPSPDSRHIKRMKITVFPSVATGSSSHSAQRRLALLEDPEVYFLCTTEVCSAASGDCSVSCKTGTIREFDFAESV</sequence>
<dbReference type="PANTHER" id="PTHR23343">
    <property type="entry name" value="ZONA PELLUCIDA SPERM-BINDING PROTEIN"/>
    <property type="match status" value="1"/>
</dbReference>
<name>A0A8C7XTE5_9TELE</name>
<dbReference type="GO" id="GO:0005886">
    <property type="term" value="C:plasma membrane"/>
    <property type="evidence" value="ECO:0007669"/>
    <property type="project" value="UniProtKB-SubCell"/>
</dbReference>